<dbReference type="EMBL" id="AP026073">
    <property type="protein sequence ID" value="BDM70418.1"/>
    <property type="molecule type" value="Genomic_DNA"/>
</dbReference>
<proteinExistence type="predicted"/>
<evidence type="ECO:0000313" key="2">
    <source>
        <dbReference type="EMBL" id="BDM70418.1"/>
    </source>
</evidence>
<dbReference type="SMART" id="SM00347">
    <property type="entry name" value="HTH_MARR"/>
    <property type="match status" value="1"/>
</dbReference>
<reference evidence="2" key="1">
    <citation type="submission" date="2022-06" db="EMBL/GenBank/DDBJ databases">
        <title>Complete genome sequence of Streptomyces nigrescens HEK616.</title>
        <authorList>
            <person name="Asamizu S."/>
            <person name="Onaka H."/>
        </authorList>
    </citation>
    <scope>NUCLEOTIDE SEQUENCE</scope>
    <source>
        <strain evidence="2">HEK616</strain>
    </source>
</reference>
<dbReference type="InterPro" id="IPR039422">
    <property type="entry name" value="MarR/SlyA-like"/>
</dbReference>
<dbReference type="PRINTS" id="PR00598">
    <property type="entry name" value="HTHMARR"/>
</dbReference>
<feature type="domain" description="HTH marR-type" evidence="1">
    <location>
        <begin position="18"/>
        <end position="150"/>
    </location>
</feature>
<gene>
    <name evidence="2" type="ORF">HEK616_39050</name>
</gene>
<dbReference type="SUPFAM" id="SSF46785">
    <property type="entry name" value="Winged helix' DNA-binding domain"/>
    <property type="match status" value="1"/>
</dbReference>
<dbReference type="Proteomes" id="UP001059597">
    <property type="component" value="Chromosome"/>
</dbReference>
<dbReference type="Gene3D" id="1.10.10.10">
    <property type="entry name" value="Winged helix-like DNA-binding domain superfamily/Winged helix DNA-binding domain"/>
    <property type="match status" value="1"/>
</dbReference>
<dbReference type="InterPro" id="IPR036390">
    <property type="entry name" value="WH_DNA-bd_sf"/>
</dbReference>
<dbReference type="PROSITE" id="PS50995">
    <property type="entry name" value="HTH_MARR_2"/>
    <property type="match status" value="1"/>
</dbReference>
<name>A0ABM7ZVM7_STRNI</name>
<dbReference type="PANTHER" id="PTHR33164:SF43">
    <property type="entry name" value="HTH-TYPE TRANSCRIPTIONAL REPRESSOR YETL"/>
    <property type="match status" value="1"/>
</dbReference>
<dbReference type="InterPro" id="IPR000835">
    <property type="entry name" value="HTH_MarR-typ"/>
</dbReference>
<protein>
    <submittedName>
        <fullName evidence="2">Transcriptional regulator, MarR family protein</fullName>
    </submittedName>
</protein>
<keyword evidence="3" id="KW-1185">Reference proteome</keyword>
<evidence type="ECO:0000259" key="1">
    <source>
        <dbReference type="PROSITE" id="PS50995"/>
    </source>
</evidence>
<dbReference type="InterPro" id="IPR036388">
    <property type="entry name" value="WH-like_DNA-bd_sf"/>
</dbReference>
<organism evidence="2 3">
    <name type="scientific">Streptomyces nigrescens</name>
    <dbReference type="NCBI Taxonomy" id="1920"/>
    <lineage>
        <taxon>Bacteria</taxon>
        <taxon>Bacillati</taxon>
        <taxon>Actinomycetota</taxon>
        <taxon>Actinomycetes</taxon>
        <taxon>Kitasatosporales</taxon>
        <taxon>Streptomycetaceae</taxon>
        <taxon>Streptomyces</taxon>
    </lineage>
</organism>
<accession>A0ABM7ZVM7</accession>
<evidence type="ECO:0000313" key="3">
    <source>
        <dbReference type="Proteomes" id="UP001059597"/>
    </source>
</evidence>
<dbReference type="Pfam" id="PF12802">
    <property type="entry name" value="MarR_2"/>
    <property type="match status" value="1"/>
</dbReference>
<sequence>MTENPADRGAPSGERATRPDLAAMMVPLGRALMAAEQPALDAHGLTMWGYSVLLHLDETPIRTQAALAEAIRADKTRIIAVLDDLETRELIRRQPDPGDRRVRLLSLTPEGRRVRDATQAAIQENEERLLARLPAADRTAFLRALRTLSAMPELRPPRKRP</sequence>
<dbReference type="PANTHER" id="PTHR33164">
    <property type="entry name" value="TRANSCRIPTIONAL REGULATOR, MARR FAMILY"/>
    <property type="match status" value="1"/>
</dbReference>
<dbReference type="RefSeq" id="WP_261954165.1">
    <property type="nucleotide sequence ID" value="NZ_AP026073.1"/>
</dbReference>